<name>A0A2P2P707_RHIMU</name>
<evidence type="ECO:0000313" key="1">
    <source>
        <dbReference type="EMBL" id="MBX50391.1"/>
    </source>
</evidence>
<reference evidence="1" key="1">
    <citation type="submission" date="2018-02" db="EMBL/GenBank/DDBJ databases">
        <title>Rhizophora mucronata_Transcriptome.</title>
        <authorList>
            <person name="Meera S.P."/>
            <person name="Sreeshan A."/>
            <person name="Augustine A."/>
        </authorList>
    </citation>
    <scope>NUCLEOTIDE SEQUENCE</scope>
    <source>
        <tissue evidence="1">Leaf</tissue>
    </source>
</reference>
<proteinExistence type="predicted"/>
<organism evidence="1">
    <name type="scientific">Rhizophora mucronata</name>
    <name type="common">Asiatic mangrove</name>
    <dbReference type="NCBI Taxonomy" id="61149"/>
    <lineage>
        <taxon>Eukaryota</taxon>
        <taxon>Viridiplantae</taxon>
        <taxon>Streptophyta</taxon>
        <taxon>Embryophyta</taxon>
        <taxon>Tracheophyta</taxon>
        <taxon>Spermatophyta</taxon>
        <taxon>Magnoliopsida</taxon>
        <taxon>eudicotyledons</taxon>
        <taxon>Gunneridae</taxon>
        <taxon>Pentapetalae</taxon>
        <taxon>rosids</taxon>
        <taxon>fabids</taxon>
        <taxon>Malpighiales</taxon>
        <taxon>Rhizophoraceae</taxon>
        <taxon>Rhizophora</taxon>
    </lineage>
</organism>
<accession>A0A2P2P707</accession>
<dbReference type="AlphaFoldDB" id="A0A2P2P707"/>
<dbReference type="EMBL" id="GGEC01069907">
    <property type="protein sequence ID" value="MBX50391.1"/>
    <property type="molecule type" value="Transcribed_RNA"/>
</dbReference>
<protein>
    <submittedName>
        <fullName evidence="1">Uncharacterized protein</fullName>
    </submittedName>
</protein>
<sequence length="48" mass="5656">MQFMTDSKIEKTNNSCLPNVDCMFYKKNQNTLRNRLTKLISNTTQFPP</sequence>